<dbReference type="Gene3D" id="3.40.50.10240">
    <property type="entry name" value="Thiamin pyrophosphokinase, catalytic domain"/>
    <property type="match status" value="1"/>
</dbReference>
<dbReference type="GO" id="GO:0006772">
    <property type="term" value="P:thiamine metabolic process"/>
    <property type="evidence" value="ECO:0007669"/>
    <property type="project" value="InterPro"/>
</dbReference>
<keyword evidence="3 6" id="KW-0418">Kinase</keyword>
<sequence>MDYFADPLAMISDSPKSRDWWPDLEDLRLSSTAVVVLNTSIENPPKLVRHLWNNSWLRVTVDGGTNQWHSFVKQNSFDDLKFPDLITGDLDSANPAVVEQFVSMGSKIIPTPSQDETDFTKALKEVKKYSSKNCKSIDSIIVMVNMCHRVDHFLSNLNTLYKSKTQDLYFDEDIYLLGRNSLTWLLQAGTHRIHVPQALRFHPENNYVGFFPMGSACNECTTTGLKWNLNGKLMEMGGLTSSSNTFNGEPIVTITNSSSLLWTMTMGYEESF</sequence>
<dbReference type="Pfam" id="PF04263">
    <property type="entry name" value="TPK_catalytic"/>
    <property type="match status" value="1"/>
</dbReference>
<dbReference type="InterPro" id="IPR036371">
    <property type="entry name" value="TPK_B1-bd_sf"/>
</dbReference>
<dbReference type="InterPro" id="IPR007371">
    <property type="entry name" value="TPK_catalytic"/>
</dbReference>
<evidence type="ECO:0000256" key="1">
    <source>
        <dbReference type="ARBA" id="ARBA00022679"/>
    </source>
</evidence>
<dbReference type="GO" id="GO:0004788">
    <property type="term" value="F:thiamine diphosphokinase activity"/>
    <property type="evidence" value="ECO:0007669"/>
    <property type="project" value="InterPro"/>
</dbReference>
<dbReference type="InterPro" id="IPR006282">
    <property type="entry name" value="Thi_PPkinase"/>
</dbReference>
<accession>A0A2H8TQS7</accession>
<dbReference type="SMART" id="SM00983">
    <property type="entry name" value="TPK_B1_binding"/>
    <property type="match status" value="1"/>
</dbReference>
<dbReference type="Pfam" id="PF04265">
    <property type="entry name" value="TPK_B1_binding"/>
    <property type="match status" value="1"/>
</dbReference>
<dbReference type="CDD" id="cd07995">
    <property type="entry name" value="TPK"/>
    <property type="match status" value="1"/>
</dbReference>
<dbReference type="NCBIfam" id="TIGR01378">
    <property type="entry name" value="thi_PPkinase"/>
    <property type="match status" value="1"/>
</dbReference>
<dbReference type="FunFam" id="2.60.120.320:FF:000001">
    <property type="entry name" value="Thiamine pyrophosphokinase"/>
    <property type="match status" value="1"/>
</dbReference>
<dbReference type="SUPFAM" id="SSF63999">
    <property type="entry name" value="Thiamin pyrophosphokinase, catalytic domain"/>
    <property type="match status" value="1"/>
</dbReference>
<dbReference type="SUPFAM" id="SSF63862">
    <property type="entry name" value="Thiamin pyrophosphokinase, substrate-binding domain"/>
    <property type="match status" value="1"/>
</dbReference>
<feature type="domain" description="Thiamin pyrophosphokinase thiamin-binding" evidence="5">
    <location>
        <begin position="189"/>
        <end position="260"/>
    </location>
</feature>
<dbReference type="GO" id="GO:0005524">
    <property type="term" value="F:ATP binding"/>
    <property type="evidence" value="ECO:0007669"/>
    <property type="project" value="UniProtKB-KW"/>
</dbReference>
<dbReference type="PANTHER" id="PTHR13622">
    <property type="entry name" value="THIAMIN PYROPHOSPHOKINASE"/>
    <property type="match status" value="1"/>
</dbReference>
<evidence type="ECO:0000256" key="4">
    <source>
        <dbReference type="ARBA" id="ARBA00022840"/>
    </source>
</evidence>
<gene>
    <name evidence="6" type="primary">TPK1_5</name>
</gene>
<dbReference type="GO" id="GO:0009229">
    <property type="term" value="P:thiamine diphosphate biosynthetic process"/>
    <property type="evidence" value="ECO:0007669"/>
    <property type="project" value="InterPro"/>
</dbReference>
<dbReference type="AlphaFoldDB" id="A0A2H8TQS7"/>
<evidence type="ECO:0000256" key="2">
    <source>
        <dbReference type="ARBA" id="ARBA00022741"/>
    </source>
</evidence>
<dbReference type="EMBL" id="GFXV01003803">
    <property type="protein sequence ID" value="MBW15608.1"/>
    <property type="molecule type" value="Transcribed_RNA"/>
</dbReference>
<keyword evidence="4" id="KW-0067">ATP-binding</keyword>
<evidence type="ECO:0000313" key="6">
    <source>
        <dbReference type="EMBL" id="MBW15608.1"/>
    </source>
</evidence>
<dbReference type="GO" id="GO:0016301">
    <property type="term" value="F:kinase activity"/>
    <property type="evidence" value="ECO:0007669"/>
    <property type="project" value="UniProtKB-KW"/>
</dbReference>
<dbReference type="PANTHER" id="PTHR13622:SF8">
    <property type="entry name" value="THIAMIN PYROPHOSPHOKINASE 1"/>
    <property type="match status" value="1"/>
</dbReference>
<dbReference type="GO" id="GO:0030975">
    <property type="term" value="F:thiamine binding"/>
    <property type="evidence" value="ECO:0007669"/>
    <property type="project" value="InterPro"/>
</dbReference>
<dbReference type="Gene3D" id="2.60.120.320">
    <property type="entry name" value="Thiamin pyrophosphokinase, thiamin-binding domain"/>
    <property type="match status" value="1"/>
</dbReference>
<keyword evidence="1" id="KW-0808">Transferase</keyword>
<dbReference type="OrthoDB" id="25149at2759"/>
<name>A0A2H8TQS7_9HEMI</name>
<reference evidence="6" key="1">
    <citation type="submission" date="2017-10" db="EMBL/GenBank/DDBJ databases">
        <title>Transcriptome Assembly of Sugarcane Aphid Adults.</title>
        <authorList>
            <person name="Scully E.D."/>
            <person name="Palmer N.A."/>
            <person name="Geib S.M."/>
            <person name="Sarath G."/>
            <person name="Sattler S.E."/>
        </authorList>
    </citation>
    <scope>NUCLEOTIDE SEQUENCE</scope>
    <source>
        <tissue evidence="6">Whole body</tissue>
    </source>
</reference>
<organism evidence="6">
    <name type="scientific">Melanaphis sacchari</name>
    <dbReference type="NCBI Taxonomy" id="742174"/>
    <lineage>
        <taxon>Eukaryota</taxon>
        <taxon>Metazoa</taxon>
        <taxon>Ecdysozoa</taxon>
        <taxon>Arthropoda</taxon>
        <taxon>Hexapoda</taxon>
        <taxon>Insecta</taxon>
        <taxon>Pterygota</taxon>
        <taxon>Neoptera</taxon>
        <taxon>Paraneoptera</taxon>
        <taxon>Hemiptera</taxon>
        <taxon>Sternorrhyncha</taxon>
        <taxon>Aphidomorpha</taxon>
        <taxon>Aphidoidea</taxon>
        <taxon>Aphididae</taxon>
        <taxon>Aphidini</taxon>
        <taxon>Melanaphis</taxon>
    </lineage>
</organism>
<evidence type="ECO:0000259" key="5">
    <source>
        <dbReference type="SMART" id="SM00983"/>
    </source>
</evidence>
<evidence type="ECO:0000256" key="3">
    <source>
        <dbReference type="ARBA" id="ARBA00022777"/>
    </source>
</evidence>
<proteinExistence type="predicted"/>
<dbReference type="InterPro" id="IPR036759">
    <property type="entry name" value="TPK_catalytic_sf"/>
</dbReference>
<dbReference type="InterPro" id="IPR007373">
    <property type="entry name" value="Thiamin_PyroPKinase_B1-bd"/>
</dbReference>
<keyword evidence="2" id="KW-0547">Nucleotide-binding</keyword>
<protein>
    <submittedName>
        <fullName evidence="6">Thiamine pyrophosphokinase 1</fullName>
    </submittedName>
</protein>